<evidence type="ECO:0000313" key="3">
    <source>
        <dbReference type="Proteomes" id="UP000010478"/>
    </source>
</evidence>
<evidence type="ECO:0000259" key="1">
    <source>
        <dbReference type="Pfam" id="PF18480"/>
    </source>
</evidence>
<dbReference type="Pfam" id="PF18480">
    <property type="entry name" value="DUF5615"/>
    <property type="match status" value="1"/>
</dbReference>
<sequence length="133" mass="15453">MIARLYSNENFPLDIVNKLRCLGHDVLTSYDAGQANQGIPDDDVLRFAHRQERVMITLNRKDFIELHKCGQEHSGIILCKECQGNFDYEQQAFKIHELILENSKLKSRLFRVKKSNVKGCNTQIFIYKEVTHA</sequence>
<dbReference type="KEGG" id="oni:Osc7112_4329"/>
<dbReference type="Proteomes" id="UP000010478">
    <property type="component" value="Chromosome"/>
</dbReference>
<dbReference type="InterPro" id="IPR041049">
    <property type="entry name" value="DUF5615"/>
</dbReference>
<feature type="domain" description="DUF5615" evidence="1">
    <location>
        <begin position="4"/>
        <end position="113"/>
    </location>
</feature>
<reference evidence="2 3" key="1">
    <citation type="submission" date="2012-05" db="EMBL/GenBank/DDBJ databases">
        <title>Finished chromosome of genome of Oscillatoria sp. PCC 7112.</title>
        <authorList>
            <consortium name="US DOE Joint Genome Institute"/>
            <person name="Gugger M."/>
            <person name="Coursin T."/>
            <person name="Rippka R."/>
            <person name="Tandeau De Marsac N."/>
            <person name="Huntemann M."/>
            <person name="Wei C.-L."/>
            <person name="Han J."/>
            <person name="Detter J.C."/>
            <person name="Han C."/>
            <person name="Tapia R."/>
            <person name="Davenport K."/>
            <person name="Daligault H."/>
            <person name="Erkkila T."/>
            <person name="Gu W."/>
            <person name="Munk A.C.C."/>
            <person name="Teshima H."/>
            <person name="Xu Y."/>
            <person name="Chain P."/>
            <person name="Chen A."/>
            <person name="Krypides N."/>
            <person name="Mavromatis K."/>
            <person name="Markowitz V."/>
            <person name="Szeto E."/>
            <person name="Ivanova N."/>
            <person name="Mikhailova N."/>
            <person name="Ovchinnikova G."/>
            <person name="Pagani I."/>
            <person name="Pati A."/>
            <person name="Goodwin L."/>
            <person name="Peters L."/>
            <person name="Pitluck S."/>
            <person name="Woyke T."/>
            <person name="Kerfeld C."/>
        </authorList>
    </citation>
    <scope>NUCLEOTIDE SEQUENCE [LARGE SCALE GENOMIC DNA]</scope>
    <source>
        <strain evidence="2 3">PCC 7112</strain>
    </source>
</reference>
<dbReference type="EMBL" id="CP003614">
    <property type="protein sequence ID" value="AFZ08640.1"/>
    <property type="molecule type" value="Genomic_DNA"/>
</dbReference>
<dbReference type="AlphaFoldDB" id="K9VN51"/>
<protein>
    <recommendedName>
        <fullName evidence="1">DUF5615 domain-containing protein</fullName>
    </recommendedName>
</protein>
<keyword evidence="3" id="KW-1185">Reference proteome</keyword>
<dbReference type="PATRIC" id="fig|179408.3.peg.5372"/>
<name>K9VN51_9CYAN</name>
<dbReference type="STRING" id="179408.Osc7112_4329"/>
<accession>K9VN51</accession>
<organism evidence="2 3">
    <name type="scientific">Phormidium nigroviride PCC 7112</name>
    <dbReference type="NCBI Taxonomy" id="179408"/>
    <lineage>
        <taxon>Bacteria</taxon>
        <taxon>Bacillati</taxon>
        <taxon>Cyanobacteriota</taxon>
        <taxon>Cyanophyceae</taxon>
        <taxon>Oscillatoriophycideae</taxon>
        <taxon>Oscillatoriales</taxon>
        <taxon>Oscillatoriaceae</taxon>
        <taxon>Phormidium</taxon>
    </lineage>
</organism>
<proteinExistence type="predicted"/>
<evidence type="ECO:0000313" key="2">
    <source>
        <dbReference type="EMBL" id="AFZ08640.1"/>
    </source>
</evidence>
<gene>
    <name evidence="2" type="ORF">Osc7112_4329</name>
</gene>
<dbReference type="HOGENOM" id="CLU_166094_1_0_3"/>
<dbReference type="eggNOG" id="COG1656">
    <property type="taxonomic scope" value="Bacteria"/>
</dbReference>